<dbReference type="InterPro" id="IPR031876">
    <property type="entry name" value="DUF4760"/>
</dbReference>
<dbReference type="KEGG" id="tpsc:RBB77_15350"/>
<organism evidence="1">
    <name type="scientific">Tunturiibacter psychrotolerans</name>
    <dbReference type="NCBI Taxonomy" id="3069686"/>
    <lineage>
        <taxon>Bacteria</taxon>
        <taxon>Pseudomonadati</taxon>
        <taxon>Acidobacteriota</taxon>
        <taxon>Terriglobia</taxon>
        <taxon>Terriglobales</taxon>
        <taxon>Acidobacteriaceae</taxon>
        <taxon>Tunturiibacter</taxon>
    </lineage>
</organism>
<dbReference type="Pfam" id="PF15956">
    <property type="entry name" value="DUF4760"/>
    <property type="match status" value="1"/>
</dbReference>
<evidence type="ECO:0000313" key="1">
    <source>
        <dbReference type="EMBL" id="XCB31818.1"/>
    </source>
</evidence>
<protein>
    <submittedName>
        <fullName evidence="1">Uncharacterized protein</fullName>
    </submittedName>
</protein>
<proteinExistence type="predicted"/>
<dbReference type="AlphaFoldDB" id="A0AAU7ZLJ3"/>
<dbReference type="EMBL" id="CP132942">
    <property type="protein sequence ID" value="XCB31818.1"/>
    <property type="molecule type" value="Genomic_DNA"/>
</dbReference>
<dbReference type="RefSeq" id="WP_353062661.1">
    <property type="nucleotide sequence ID" value="NZ_CP132942.1"/>
</dbReference>
<accession>A0AAU7ZLJ3</accession>
<reference evidence="1" key="1">
    <citation type="submission" date="2023-08" db="EMBL/GenBank/DDBJ databases">
        <authorList>
            <person name="Messyasz A."/>
            <person name="Mannisto M.K."/>
            <person name="Kerkhof L.J."/>
            <person name="Haggblom M."/>
        </authorList>
    </citation>
    <scope>NUCLEOTIDE SEQUENCE</scope>
    <source>
        <strain evidence="1">X5P6</strain>
    </source>
</reference>
<gene>
    <name evidence="1" type="ORF">RBB77_15350</name>
</gene>
<sequence>MRKKKTTTANAIRQAELILKLYELRRETVMREARSYVGGEFLPASASEFIQIVSAGDKQSSFVLQVYGYWQMVAAFVRSGALDAELLYNTCPEMYFQYAKIQPYLAQFREEMDLPEFVIDVEQLIEGSRAGRKRLESMRKNIAAIVEARSRPPIKPRAKK</sequence>
<reference evidence="1" key="2">
    <citation type="journal article" date="2024" name="Environ. Microbiol.">
        <title>Genome analysis and description of Tunturibacter gen. nov. expands the diversity of Terriglobia in tundra soils.</title>
        <authorList>
            <person name="Messyasz A."/>
            <person name="Mannisto M.K."/>
            <person name="Kerkhof L.J."/>
            <person name="Haggblom M.M."/>
        </authorList>
    </citation>
    <scope>NUCLEOTIDE SEQUENCE</scope>
    <source>
        <strain evidence="1">X5P6</strain>
    </source>
</reference>
<name>A0AAU7ZLJ3_9BACT</name>